<dbReference type="EMBL" id="KK583196">
    <property type="protein sequence ID" value="KDO31956.1"/>
    <property type="molecule type" value="Genomic_DNA"/>
</dbReference>
<dbReference type="AlphaFoldDB" id="A0A067CZJ5"/>
<reference evidence="3 4" key="1">
    <citation type="journal article" date="2013" name="PLoS Genet.">
        <title>Distinctive expansion of potential virulence genes in the genome of the oomycete fish pathogen Saprolegnia parasitica.</title>
        <authorList>
            <person name="Jiang R.H."/>
            <person name="de Bruijn I."/>
            <person name="Haas B.J."/>
            <person name="Belmonte R."/>
            <person name="Lobach L."/>
            <person name="Christie J."/>
            <person name="van den Ackerveken G."/>
            <person name="Bottin A."/>
            <person name="Bulone V."/>
            <person name="Diaz-Moreno S.M."/>
            <person name="Dumas B."/>
            <person name="Fan L."/>
            <person name="Gaulin E."/>
            <person name="Govers F."/>
            <person name="Grenville-Briggs L.J."/>
            <person name="Horner N.R."/>
            <person name="Levin J.Z."/>
            <person name="Mammella M."/>
            <person name="Meijer H.J."/>
            <person name="Morris P."/>
            <person name="Nusbaum C."/>
            <person name="Oome S."/>
            <person name="Phillips A.J."/>
            <person name="van Rooyen D."/>
            <person name="Rzeszutek E."/>
            <person name="Saraiva M."/>
            <person name="Secombes C.J."/>
            <person name="Seidl M.F."/>
            <person name="Snel B."/>
            <person name="Stassen J.H."/>
            <person name="Sykes S."/>
            <person name="Tripathy S."/>
            <person name="van den Berg H."/>
            <person name="Vega-Arreguin J.C."/>
            <person name="Wawra S."/>
            <person name="Young S.K."/>
            <person name="Zeng Q."/>
            <person name="Dieguez-Uribeondo J."/>
            <person name="Russ C."/>
            <person name="Tyler B.M."/>
            <person name="van West P."/>
        </authorList>
    </citation>
    <scope>NUCLEOTIDE SEQUENCE [LARGE SCALE GENOMIC DNA]</scope>
    <source>
        <strain evidence="3 4">CBS 223.65</strain>
    </source>
</reference>
<organism evidence="3 4">
    <name type="scientific">Saprolegnia parasitica (strain CBS 223.65)</name>
    <dbReference type="NCBI Taxonomy" id="695850"/>
    <lineage>
        <taxon>Eukaryota</taxon>
        <taxon>Sar</taxon>
        <taxon>Stramenopiles</taxon>
        <taxon>Oomycota</taxon>
        <taxon>Saprolegniomycetes</taxon>
        <taxon>Saprolegniales</taxon>
        <taxon>Saprolegniaceae</taxon>
        <taxon>Saprolegnia</taxon>
    </lineage>
</organism>
<evidence type="ECO:0000313" key="4">
    <source>
        <dbReference type="Proteomes" id="UP000030745"/>
    </source>
</evidence>
<accession>A0A067CZJ5</accession>
<name>A0A067CZJ5_SAPPC</name>
<dbReference type="KEGG" id="spar:SPRG_03171"/>
<dbReference type="SUPFAM" id="SSF56112">
    <property type="entry name" value="Protein kinase-like (PK-like)"/>
    <property type="match status" value="1"/>
</dbReference>
<dbReference type="GeneID" id="24125699"/>
<evidence type="ECO:0000259" key="2">
    <source>
        <dbReference type="Pfam" id="PF01636"/>
    </source>
</evidence>
<dbReference type="RefSeq" id="XP_012197153.1">
    <property type="nucleotide sequence ID" value="XM_012341763.1"/>
</dbReference>
<dbReference type="VEuPathDB" id="FungiDB:SPRG_03171"/>
<protein>
    <recommendedName>
        <fullName evidence="2">Aminoglycoside phosphotransferase domain-containing protein</fullName>
    </recommendedName>
</protein>
<proteinExistence type="inferred from homology"/>
<sequence length="336" mass="36661">MPLFEQTLPIDAAAVAAIVATHYGLSLGARIKASQNHTFHAVDEATGAKYAVRVTPDPTGRHVQRIRDELTFVSYVAAAGLDHVCAPVSPQAPSPSHPLSVEVDGLVLAVFHWAKGSPVDFMAWQWMLDASVVKAWGAFFGHLHVLSQRFGHEHPDVARRIQRYDAIHDGVLAGAPLDALDVGLEADPLAFGVIHGDLNCSNFFLTNAKTLSVFDWDQTMRGWYLYDLAQALFGPIMLAGAGVPIAGTPVPEANPAQYQAWMLEGYASVRGPLSATDLAHLERMVALKSTFYERFCRRALAEGDVPPDMAPFITYIVRWFDKMAATNEATNQVPTQ</sequence>
<comment type="similarity">
    <text evidence="1">Belongs to the pseudomonas-type ThrB family.</text>
</comment>
<dbReference type="Gene3D" id="3.90.1200.10">
    <property type="match status" value="1"/>
</dbReference>
<dbReference type="OMA" id="DMAPFIT"/>
<dbReference type="InterPro" id="IPR002575">
    <property type="entry name" value="Aminoglycoside_PTrfase"/>
</dbReference>
<dbReference type="InterPro" id="IPR050249">
    <property type="entry name" value="Pseudomonas-type_ThrB"/>
</dbReference>
<dbReference type="PANTHER" id="PTHR21064:SF6">
    <property type="entry name" value="AMINOGLYCOSIDE PHOSPHOTRANSFERASE DOMAIN-CONTAINING PROTEIN"/>
    <property type="match status" value="1"/>
</dbReference>
<keyword evidence="4" id="KW-1185">Reference proteome</keyword>
<feature type="non-terminal residue" evidence="3">
    <location>
        <position position="1"/>
    </location>
</feature>
<evidence type="ECO:0000313" key="3">
    <source>
        <dbReference type="EMBL" id="KDO31956.1"/>
    </source>
</evidence>
<feature type="domain" description="Aminoglycoside phosphotransferase" evidence="2">
    <location>
        <begin position="35"/>
        <end position="233"/>
    </location>
</feature>
<gene>
    <name evidence="3" type="ORF">SPRG_03171</name>
</gene>
<evidence type="ECO:0000256" key="1">
    <source>
        <dbReference type="ARBA" id="ARBA00038240"/>
    </source>
</evidence>
<dbReference type="Pfam" id="PF01636">
    <property type="entry name" value="APH"/>
    <property type="match status" value="1"/>
</dbReference>
<dbReference type="GO" id="GO:0019202">
    <property type="term" value="F:amino acid kinase activity"/>
    <property type="evidence" value="ECO:0007669"/>
    <property type="project" value="TreeGrafter"/>
</dbReference>
<dbReference type="Proteomes" id="UP000030745">
    <property type="component" value="Unassembled WGS sequence"/>
</dbReference>
<dbReference type="InterPro" id="IPR011009">
    <property type="entry name" value="Kinase-like_dom_sf"/>
</dbReference>
<dbReference type="OrthoDB" id="9976641at2759"/>
<dbReference type="PANTHER" id="PTHR21064">
    <property type="entry name" value="AMINOGLYCOSIDE PHOSPHOTRANSFERASE DOMAIN-CONTAINING PROTEIN-RELATED"/>
    <property type="match status" value="1"/>
</dbReference>